<reference evidence="8 9" key="1">
    <citation type="journal article" date="2016" name="Nat. Commun.">
        <title>Thousands of microbial genomes shed light on interconnected biogeochemical processes in an aquifer system.</title>
        <authorList>
            <person name="Anantharaman K."/>
            <person name="Brown C.T."/>
            <person name="Hug L.A."/>
            <person name="Sharon I."/>
            <person name="Castelle C.J."/>
            <person name="Probst A.J."/>
            <person name="Thomas B.C."/>
            <person name="Singh A."/>
            <person name="Wilkins M.J."/>
            <person name="Karaoz U."/>
            <person name="Brodie E.L."/>
            <person name="Williams K.H."/>
            <person name="Hubbard S.S."/>
            <person name="Banfield J.F."/>
        </authorList>
    </citation>
    <scope>NUCLEOTIDE SEQUENCE [LARGE SCALE GENOMIC DNA]</scope>
</reference>
<comment type="similarity">
    <text evidence="1 4">Belongs to the bacterial ribosomal protein bL12 family.</text>
</comment>
<dbReference type="Gene3D" id="1.20.5.710">
    <property type="entry name" value="Single helix bin"/>
    <property type="match status" value="1"/>
</dbReference>
<sequence length="142" mass="15164">MADKPKAVKKLAGSVQKIVEEIEKLTVVDLSDLVKVLEEKFGVSAQPMAMAQAPAAQAPGAPAAGQPAVPEQSEFDVILASSGANKIGVIKAVREIRQDLGLKEAKELVEKTPQKLLERAKKEEAQEAKKKLEEAGAQVELK</sequence>
<organism evidence="8 9">
    <name type="scientific">Candidatus Chisholmbacteria bacterium RIFCSPHIGHO2_01_FULL_52_32</name>
    <dbReference type="NCBI Taxonomy" id="1797591"/>
    <lineage>
        <taxon>Bacteria</taxon>
        <taxon>Candidatus Chisholmiibacteriota</taxon>
    </lineage>
</organism>
<comment type="subunit">
    <text evidence="4">Homodimer. Part of the ribosomal stalk of the 50S ribosomal subunit. Forms a multimeric L10(L12)X complex, where L10 forms an elongated spine to which 2 to 4 L12 dimers bind in a sequential fashion. Binds GTP-bound translation factors.</text>
</comment>
<feature type="domain" description="Large ribosomal subunit protein bL12 C-terminal" evidence="6">
    <location>
        <begin position="75"/>
        <end position="142"/>
    </location>
</feature>
<evidence type="ECO:0000256" key="4">
    <source>
        <dbReference type="HAMAP-Rule" id="MF_00368"/>
    </source>
</evidence>
<name>A0A1G1VRX5_9BACT</name>
<evidence type="ECO:0000256" key="1">
    <source>
        <dbReference type="ARBA" id="ARBA00007197"/>
    </source>
</evidence>
<dbReference type="Gene3D" id="3.30.1390.10">
    <property type="match status" value="1"/>
</dbReference>
<accession>A0A1G1VRX5</accession>
<dbReference type="InterPro" id="IPR036235">
    <property type="entry name" value="Ribosomal_bL12_oligo_N_sf"/>
</dbReference>
<feature type="domain" description="Large ribosomal subunit protein bL12 oligomerization" evidence="7">
    <location>
        <begin position="15"/>
        <end position="59"/>
    </location>
</feature>
<dbReference type="EMBL" id="MHCJ01000003">
    <property type="protein sequence ID" value="OGY18151.1"/>
    <property type="molecule type" value="Genomic_DNA"/>
</dbReference>
<evidence type="ECO:0000313" key="9">
    <source>
        <dbReference type="Proteomes" id="UP000179233"/>
    </source>
</evidence>
<evidence type="ECO:0000256" key="2">
    <source>
        <dbReference type="ARBA" id="ARBA00022980"/>
    </source>
</evidence>
<dbReference type="SUPFAM" id="SSF48300">
    <property type="entry name" value="Ribosomal protein L7/12, oligomerisation (N-terminal) domain"/>
    <property type="match status" value="1"/>
</dbReference>
<dbReference type="Pfam" id="PF16320">
    <property type="entry name" value="Ribosomal_L12_N"/>
    <property type="match status" value="1"/>
</dbReference>
<dbReference type="GO" id="GO:0005840">
    <property type="term" value="C:ribosome"/>
    <property type="evidence" value="ECO:0007669"/>
    <property type="project" value="UniProtKB-KW"/>
</dbReference>
<dbReference type="HAMAP" id="MF_00368">
    <property type="entry name" value="Ribosomal_bL12"/>
    <property type="match status" value="1"/>
</dbReference>
<dbReference type="Proteomes" id="UP000179233">
    <property type="component" value="Unassembled WGS sequence"/>
</dbReference>
<dbReference type="GO" id="GO:0003729">
    <property type="term" value="F:mRNA binding"/>
    <property type="evidence" value="ECO:0007669"/>
    <property type="project" value="TreeGrafter"/>
</dbReference>
<dbReference type="AlphaFoldDB" id="A0A1G1VRX5"/>
<dbReference type="NCBIfam" id="TIGR00855">
    <property type="entry name" value="L12"/>
    <property type="match status" value="1"/>
</dbReference>
<keyword evidence="3 4" id="KW-0687">Ribonucleoprotein</keyword>
<evidence type="ECO:0000259" key="6">
    <source>
        <dbReference type="Pfam" id="PF00542"/>
    </source>
</evidence>
<evidence type="ECO:0000256" key="3">
    <source>
        <dbReference type="ARBA" id="ARBA00023274"/>
    </source>
</evidence>
<proteinExistence type="inferred from homology"/>
<dbReference type="InterPro" id="IPR014719">
    <property type="entry name" value="Ribosomal_bL12_C/ClpS-like"/>
</dbReference>
<feature type="coiled-coil region" evidence="5">
    <location>
        <begin position="114"/>
        <end position="142"/>
    </location>
</feature>
<dbReference type="PANTHER" id="PTHR45987:SF4">
    <property type="entry name" value="LARGE RIBOSOMAL SUBUNIT PROTEIN BL12M"/>
    <property type="match status" value="1"/>
</dbReference>
<comment type="function">
    <text evidence="4">Forms part of the ribosomal stalk which helps the ribosome interact with GTP-bound translation factors. Is thus essential for accurate translation.</text>
</comment>
<dbReference type="GO" id="GO:0006412">
    <property type="term" value="P:translation"/>
    <property type="evidence" value="ECO:0007669"/>
    <property type="project" value="UniProtKB-UniRule"/>
</dbReference>
<dbReference type="PANTHER" id="PTHR45987">
    <property type="entry name" value="39S RIBOSOMAL PROTEIN L12"/>
    <property type="match status" value="1"/>
</dbReference>
<evidence type="ECO:0000259" key="7">
    <source>
        <dbReference type="Pfam" id="PF16320"/>
    </source>
</evidence>
<dbReference type="CDD" id="cd00387">
    <property type="entry name" value="Ribosomal_L7_L12"/>
    <property type="match status" value="1"/>
</dbReference>
<dbReference type="SUPFAM" id="SSF54736">
    <property type="entry name" value="ClpS-like"/>
    <property type="match status" value="1"/>
</dbReference>
<dbReference type="InterPro" id="IPR008932">
    <property type="entry name" value="Ribosomal_bL12_oligo"/>
</dbReference>
<comment type="caution">
    <text evidence="8">The sequence shown here is derived from an EMBL/GenBank/DDBJ whole genome shotgun (WGS) entry which is preliminary data.</text>
</comment>
<dbReference type="FunFam" id="3.30.1390.10:FF:000001">
    <property type="entry name" value="50S ribosomal protein L7/L12"/>
    <property type="match status" value="1"/>
</dbReference>
<protein>
    <recommendedName>
        <fullName evidence="4">Large ribosomal subunit protein bL12</fullName>
    </recommendedName>
</protein>
<keyword evidence="2 4" id="KW-0689">Ribosomal protein</keyword>
<dbReference type="InterPro" id="IPR000206">
    <property type="entry name" value="Ribosomal_bL12"/>
</dbReference>
<dbReference type="Pfam" id="PF00542">
    <property type="entry name" value="Ribosomal_L12"/>
    <property type="match status" value="1"/>
</dbReference>
<dbReference type="GO" id="GO:0005737">
    <property type="term" value="C:cytoplasm"/>
    <property type="evidence" value="ECO:0007669"/>
    <property type="project" value="UniProtKB-ARBA"/>
</dbReference>
<evidence type="ECO:0000256" key="5">
    <source>
        <dbReference type="SAM" id="Coils"/>
    </source>
</evidence>
<dbReference type="GO" id="GO:1990904">
    <property type="term" value="C:ribonucleoprotein complex"/>
    <property type="evidence" value="ECO:0007669"/>
    <property type="project" value="UniProtKB-KW"/>
</dbReference>
<evidence type="ECO:0000313" key="8">
    <source>
        <dbReference type="EMBL" id="OGY18151.1"/>
    </source>
</evidence>
<dbReference type="InterPro" id="IPR013823">
    <property type="entry name" value="Ribosomal_bL12_C"/>
</dbReference>
<keyword evidence="5" id="KW-0175">Coiled coil</keyword>
<gene>
    <name evidence="4" type="primary">rplL</name>
    <name evidence="8" type="ORF">A2786_01365</name>
</gene>
<dbReference type="GO" id="GO:0003735">
    <property type="term" value="F:structural constituent of ribosome"/>
    <property type="evidence" value="ECO:0007669"/>
    <property type="project" value="InterPro"/>
</dbReference>